<gene>
    <name evidence="1" type="ORF">HNR00_000030</name>
</gene>
<evidence type="ECO:0000313" key="2">
    <source>
        <dbReference type="Proteomes" id="UP000583454"/>
    </source>
</evidence>
<reference evidence="1 2" key="1">
    <citation type="submission" date="2020-08" db="EMBL/GenBank/DDBJ databases">
        <title>Genomic Encyclopedia of Type Strains, Phase IV (KMG-IV): sequencing the most valuable type-strain genomes for metagenomic binning, comparative biology and taxonomic classification.</title>
        <authorList>
            <person name="Goeker M."/>
        </authorList>
    </citation>
    <scope>NUCLEOTIDE SEQUENCE [LARGE SCALE GENOMIC DNA]</scope>
    <source>
        <strain evidence="1 2">DSM 2163</strain>
    </source>
</reference>
<dbReference type="Pfam" id="PF13704">
    <property type="entry name" value="Glyco_tranf_2_4"/>
    <property type="match status" value="1"/>
</dbReference>
<sequence>MDDPSRRGLPELGWEMVSVKVACLMMQKNEGRMLDSWIRYHADLFGIENLYVFDNGSTDEETLGIVARAGEAGAQVILDCKTHMHFEKKGEVFKSKVRQLEKSDPDYTYFIFLDCDEFIVAVNDKNAVDLSDGAVLGVLEALPRTGSAKYVRGTYNNHPTEIDKFYFKNERKSFFERETLKSLDTGFHHGQAVNGTSETVRSIALLHFHNRPYASLLRSARQKLAGRVKSFSREDLTDLIARKGRGRHLVPYFLMSEADYIAGFKTPNARTIPFKARLARVAAEYPFQRDLDEMQPGAAPSTVLGLDYPLD</sequence>
<comment type="caution">
    <text evidence="1">The sequence shown here is derived from an EMBL/GenBank/DDBJ whole genome shotgun (WGS) entry which is preliminary data.</text>
</comment>
<accession>A0A840ZE60</accession>
<evidence type="ECO:0000313" key="1">
    <source>
        <dbReference type="EMBL" id="MBB5755341.1"/>
    </source>
</evidence>
<protein>
    <submittedName>
        <fullName evidence="1">Uncharacterized protein</fullName>
    </submittedName>
</protein>
<dbReference type="RefSeq" id="WP_183562980.1">
    <property type="nucleotide sequence ID" value="NZ_JACHOP010000001.1"/>
</dbReference>
<dbReference type="EMBL" id="JACHOP010000001">
    <property type="protein sequence ID" value="MBB5755341.1"/>
    <property type="molecule type" value="Genomic_DNA"/>
</dbReference>
<organism evidence="1 2">
    <name type="scientific">Methylorubrum rhodinum</name>
    <dbReference type="NCBI Taxonomy" id="29428"/>
    <lineage>
        <taxon>Bacteria</taxon>
        <taxon>Pseudomonadati</taxon>
        <taxon>Pseudomonadota</taxon>
        <taxon>Alphaproteobacteria</taxon>
        <taxon>Hyphomicrobiales</taxon>
        <taxon>Methylobacteriaceae</taxon>
        <taxon>Methylorubrum</taxon>
    </lineage>
</organism>
<dbReference type="Proteomes" id="UP000583454">
    <property type="component" value="Unassembled WGS sequence"/>
</dbReference>
<name>A0A840ZE60_9HYPH</name>
<keyword evidence="2" id="KW-1185">Reference proteome</keyword>
<dbReference type="AlphaFoldDB" id="A0A840ZE60"/>
<proteinExistence type="predicted"/>